<feature type="DNA-binding region" description="H-T-H motif" evidence="4">
    <location>
        <begin position="38"/>
        <end position="57"/>
    </location>
</feature>
<proteinExistence type="predicted"/>
<dbReference type="SUPFAM" id="SSF48498">
    <property type="entry name" value="Tetracyclin repressor-like, C-terminal domain"/>
    <property type="match status" value="1"/>
</dbReference>
<dbReference type="GO" id="GO:0000976">
    <property type="term" value="F:transcription cis-regulatory region binding"/>
    <property type="evidence" value="ECO:0007669"/>
    <property type="project" value="TreeGrafter"/>
</dbReference>
<keyword evidence="8" id="KW-1185">Reference proteome</keyword>
<evidence type="ECO:0000256" key="5">
    <source>
        <dbReference type="SAM" id="MobiDB-lite"/>
    </source>
</evidence>
<evidence type="ECO:0000313" key="7">
    <source>
        <dbReference type="EMBL" id="NYD58021.1"/>
    </source>
</evidence>
<dbReference type="PROSITE" id="PS01081">
    <property type="entry name" value="HTH_TETR_1"/>
    <property type="match status" value="1"/>
</dbReference>
<feature type="domain" description="HTH tetR-type" evidence="6">
    <location>
        <begin position="15"/>
        <end position="75"/>
    </location>
</feature>
<feature type="region of interest" description="Disordered" evidence="5">
    <location>
        <begin position="211"/>
        <end position="237"/>
    </location>
</feature>
<sequence>MSESARKPPSTKRGTATRKAIIDAAEHVFAEHGYADASITRITERAGVAQGTFYLYFDSKLTVFEELVEDLNRRVRHAMSEGSAGATTRLEGERAGFRAFFAFTAEHPALYRVVREAEFVSPRALKLHYTRIVEGYIANLERAREVGDVGEIDPEVVAWVLMGIGEMVGMRWVLWGDEPGRTLGPGATATVPDHVFEQVMAFIERALAAGHPATDPADHPADHPAADPATDPGADQR</sequence>
<accession>A0A7Y9F293</accession>
<dbReference type="Proteomes" id="UP000516957">
    <property type="component" value="Unassembled WGS sequence"/>
</dbReference>
<dbReference type="InterPro" id="IPR050109">
    <property type="entry name" value="HTH-type_TetR-like_transc_reg"/>
</dbReference>
<protein>
    <submittedName>
        <fullName evidence="7">AcrR family transcriptional regulator</fullName>
    </submittedName>
</protein>
<dbReference type="SUPFAM" id="SSF46689">
    <property type="entry name" value="Homeodomain-like"/>
    <property type="match status" value="1"/>
</dbReference>
<dbReference type="InterPro" id="IPR001647">
    <property type="entry name" value="HTH_TetR"/>
</dbReference>
<organism evidence="7 8">
    <name type="scientific">Nocardioides marinisabuli</name>
    <dbReference type="NCBI Taxonomy" id="419476"/>
    <lineage>
        <taxon>Bacteria</taxon>
        <taxon>Bacillati</taxon>
        <taxon>Actinomycetota</taxon>
        <taxon>Actinomycetes</taxon>
        <taxon>Propionibacteriales</taxon>
        <taxon>Nocardioidaceae</taxon>
        <taxon>Nocardioides</taxon>
    </lineage>
</organism>
<gene>
    <name evidence="7" type="ORF">BKA08_002259</name>
</gene>
<dbReference type="Gene3D" id="1.10.357.10">
    <property type="entry name" value="Tetracycline Repressor, domain 2"/>
    <property type="match status" value="1"/>
</dbReference>
<evidence type="ECO:0000313" key="8">
    <source>
        <dbReference type="Proteomes" id="UP000516957"/>
    </source>
</evidence>
<evidence type="ECO:0000256" key="4">
    <source>
        <dbReference type="PROSITE-ProRule" id="PRU00335"/>
    </source>
</evidence>
<evidence type="ECO:0000256" key="3">
    <source>
        <dbReference type="ARBA" id="ARBA00023163"/>
    </source>
</evidence>
<feature type="compositionally biased region" description="Basic and acidic residues" evidence="5">
    <location>
        <begin position="216"/>
        <end position="225"/>
    </location>
</feature>
<dbReference type="PANTHER" id="PTHR30055:SF234">
    <property type="entry name" value="HTH-TYPE TRANSCRIPTIONAL REGULATOR BETI"/>
    <property type="match status" value="1"/>
</dbReference>
<reference evidence="7 8" key="1">
    <citation type="submission" date="2020-07" db="EMBL/GenBank/DDBJ databases">
        <title>Sequencing the genomes of 1000 actinobacteria strains.</title>
        <authorList>
            <person name="Klenk H.-P."/>
        </authorList>
    </citation>
    <scope>NUCLEOTIDE SEQUENCE [LARGE SCALE GENOMIC DNA]</scope>
    <source>
        <strain evidence="7 8">DSM 18965</strain>
    </source>
</reference>
<feature type="compositionally biased region" description="Low complexity" evidence="5">
    <location>
        <begin position="226"/>
        <end position="237"/>
    </location>
</feature>
<keyword evidence="2 4" id="KW-0238">DNA-binding</keyword>
<keyword evidence="1" id="KW-0805">Transcription regulation</keyword>
<dbReference type="AlphaFoldDB" id="A0A7Y9F293"/>
<evidence type="ECO:0000259" key="6">
    <source>
        <dbReference type="PROSITE" id="PS50977"/>
    </source>
</evidence>
<dbReference type="RefSeq" id="WP_179615694.1">
    <property type="nucleotide sequence ID" value="NZ_CP059163.1"/>
</dbReference>
<dbReference type="PROSITE" id="PS50977">
    <property type="entry name" value="HTH_TETR_2"/>
    <property type="match status" value="1"/>
</dbReference>
<name>A0A7Y9F293_9ACTN</name>
<dbReference type="InterPro" id="IPR023772">
    <property type="entry name" value="DNA-bd_HTH_TetR-type_CS"/>
</dbReference>
<dbReference type="InterPro" id="IPR036271">
    <property type="entry name" value="Tet_transcr_reg_TetR-rel_C_sf"/>
</dbReference>
<dbReference type="InterPro" id="IPR009057">
    <property type="entry name" value="Homeodomain-like_sf"/>
</dbReference>
<dbReference type="GO" id="GO:0003700">
    <property type="term" value="F:DNA-binding transcription factor activity"/>
    <property type="evidence" value="ECO:0007669"/>
    <property type="project" value="TreeGrafter"/>
</dbReference>
<evidence type="ECO:0000256" key="1">
    <source>
        <dbReference type="ARBA" id="ARBA00023015"/>
    </source>
</evidence>
<dbReference type="PRINTS" id="PR00455">
    <property type="entry name" value="HTHTETR"/>
</dbReference>
<dbReference type="PANTHER" id="PTHR30055">
    <property type="entry name" value="HTH-TYPE TRANSCRIPTIONAL REGULATOR RUTR"/>
    <property type="match status" value="1"/>
</dbReference>
<keyword evidence="3" id="KW-0804">Transcription</keyword>
<evidence type="ECO:0000256" key="2">
    <source>
        <dbReference type="ARBA" id="ARBA00023125"/>
    </source>
</evidence>
<dbReference type="EMBL" id="JACCBE010000001">
    <property type="protein sequence ID" value="NYD58021.1"/>
    <property type="molecule type" value="Genomic_DNA"/>
</dbReference>
<dbReference type="Pfam" id="PF00440">
    <property type="entry name" value="TetR_N"/>
    <property type="match status" value="1"/>
</dbReference>
<comment type="caution">
    <text evidence="7">The sequence shown here is derived from an EMBL/GenBank/DDBJ whole genome shotgun (WGS) entry which is preliminary data.</text>
</comment>